<keyword evidence="1" id="KW-0472">Membrane</keyword>
<keyword evidence="1" id="KW-0812">Transmembrane</keyword>
<protein>
    <submittedName>
        <fullName evidence="2">Uncharacterized protein</fullName>
    </submittedName>
</protein>
<gene>
    <name evidence="2" type="ORF">TZ94_01547</name>
</gene>
<dbReference type="Proteomes" id="UP000033489">
    <property type="component" value="Unassembled WGS sequence"/>
</dbReference>
<evidence type="ECO:0000313" key="2">
    <source>
        <dbReference type="EMBL" id="KJQ74026.1"/>
    </source>
</evidence>
<dbReference type="PATRIC" id="fig|28037.216.peg.1506"/>
<reference evidence="2 3" key="1">
    <citation type="submission" date="2015-02" db="EMBL/GenBank/DDBJ databases">
        <title>Evolution of amylase-binding proteins of oral streptococcal species.</title>
        <authorList>
            <person name="Haase E.M."/>
        </authorList>
    </citation>
    <scope>NUCLEOTIDE SEQUENCE [LARGE SCALE GENOMIC DNA]</scope>
    <source>
        <strain evidence="2 3">UC921A</strain>
    </source>
</reference>
<evidence type="ECO:0000256" key="1">
    <source>
        <dbReference type="SAM" id="Phobius"/>
    </source>
</evidence>
<sequence>MLIKVKEFIQKYWISILISWICFWLWMAYYGDNTIVKLVVFPIISFFLVILFHLELERKNIKYLSIIQMLIGMLLGLAIQIESESFMFLEGLIFGGILGLTTPFWVKIFLFLRKKIGNYV</sequence>
<feature type="transmembrane region" description="Helical" evidence="1">
    <location>
        <begin position="61"/>
        <end position="81"/>
    </location>
</feature>
<comment type="caution">
    <text evidence="2">The sequence shown here is derived from an EMBL/GenBank/DDBJ whole genome shotgun (WGS) entry which is preliminary data.</text>
</comment>
<dbReference type="OrthoDB" id="9554237at2"/>
<evidence type="ECO:0000313" key="3">
    <source>
        <dbReference type="Proteomes" id="UP000033489"/>
    </source>
</evidence>
<organism evidence="2 3">
    <name type="scientific">Streptococcus infantis</name>
    <dbReference type="NCBI Taxonomy" id="68892"/>
    <lineage>
        <taxon>Bacteria</taxon>
        <taxon>Bacillati</taxon>
        <taxon>Bacillota</taxon>
        <taxon>Bacilli</taxon>
        <taxon>Lactobacillales</taxon>
        <taxon>Streptococcaceae</taxon>
        <taxon>Streptococcus</taxon>
    </lineage>
</organism>
<feature type="transmembrane region" description="Helical" evidence="1">
    <location>
        <begin position="35"/>
        <end position="54"/>
    </location>
</feature>
<dbReference type="AlphaFoldDB" id="A0A0F2DWY7"/>
<keyword evidence="1" id="KW-1133">Transmembrane helix</keyword>
<dbReference type="EMBL" id="JYGT01000010">
    <property type="protein sequence ID" value="KJQ74026.1"/>
    <property type="molecule type" value="Genomic_DNA"/>
</dbReference>
<name>A0A0F2DWY7_9STRE</name>
<accession>A0A0F2DWY7</accession>
<proteinExistence type="predicted"/>
<feature type="transmembrane region" description="Helical" evidence="1">
    <location>
        <begin position="12"/>
        <end position="29"/>
    </location>
</feature>
<feature type="transmembrane region" description="Helical" evidence="1">
    <location>
        <begin position="93"/>
        <end position="112"/>
    </location>
</feature>
<dbReference type="RefSeq" id="WP_045615744.1">
    <property type="nucleotide sequence ID" value="NZ_JYGT01000010.1"/>
</dbReference>